<dbReference type="EMBL" id="AMZH03009206">
    <property type="protein sequence ID" value="RRT57340.1"/>
    <property type="molecule type" value="Genomic_DNA"/>
</dbReference>
<feature type="compositionally biased region" description="Basic and acidic residues" evidence="1">
    <location>
        <begin position="63"/>
        <end position="83"/>
    </location>
</feature>
<proteinExistence type="predicted"/>
<feature type="region of interest" description="Disordered" evidence="1">
    <location>
        <begin position="50"/>
        <end position="83"/>
    </location>
</feature>
<evidence type="ECO:0000256" key="1">
    <source>
        <dbReference type="SAM" id="MobiDB-lite"/>
    </source>
</evidence>
<dbReference type="Proteomes" id="UP000287651">
    <property type="component" value="Unassembled WGS sequence"/>
</dbReference>
<comment type="caution">
    <text evidence="2">The sequence shown here is derived from an EMBL/GenBank/DDBJ whole genome shotgun (WGS) entry which is preliminary data.</text>
</comment>
<dbReference type="AlphaFoldDB" id="A0A426Z021"/>
<sequence length="83" mass="9221">MWPGVSEGCDDKFPLLSAQTFFSWKMKSAIQAACTRQRGLDSSVVTPTCTEAHDELTAPPHSASEREREREGDDGKVYDDMLV</sequence>
<organism evidence="2 3">
    <name type="scientific">Ensete ventricosum</name>
    <name type="common">Abyssinian banana</name>
    <name type="synonym">Musa ensete</name>
    <dbReference type="NCBI Taxonomy" id="4639"/>
    <lineage>
        <taxon>Eukaryota</taxon>
        <taxon>Viridiplantae</taxon>
        <taxon>Streptophyta</taxon>
        <taxon>Embryophyta</taxon>
        <taxon>Tracheophyta</taxon>
        <taxon>Spermatophyta</taxon>
        <taxon>Magnoliopsida</taxon>
        <taxon>Liliopsida</taxon>
        <taxon>Zingiberales</taxon>
        <taxon>Musaceae</taxon>
        <taxon>Ensete</taxon>
    </lineage>
</organism>
<protein>
    <submittedName>
        <fullName evidence="2">Uncharacterized protein</fullName>
    </submittedName>
</protein>
<name>A0A426Z021_ENSVE</name>
<evidence type="ECO:0000313" key="3">
    <source>
        <dbReference type="Proteomes" id="UP000287651"/>
    </source>
</evidence>
<evidence type="ECO:0000313" key="2">
    <source>
        <dbReference type="EMBL" id="RRT57340.1"/>
    </source>
</evidence>
<accession>A0A426Z021</accession>
<gene>
    <name evidence="2" type="ORF">B296_00035853</name>
</gene>
<reference evidence="2 3" key="1">
    <citation type="journal article" date="2014" name="Agronomy (Basel)">
        <title>A Draft Genome Sequence for Ensete ventricosum, the Drought-Tolerant Tree Against Hunger.</title>
        <authorList>
            <person name="Harrison J."/>
            <person name="Moore K.A."/>
            <person name="Paszkiewicz K."/>
            <person name="Jones T."/>
            <person name="Grant M."/>
            <person name="Ambacheew D."/>
            <person name="Muzemil S."/>
            <person name="Studholme D.J."/>
        </authorList>
    </citation>
    <scope>NUCLEOTIDE SEQUENCE [LARGE SCALE GENOMIC DNA]</scope>
</reference>